<keyword evidence="3" id="KW-0808">Transferase</keyword>
<dbReference type="SUPFAM" id="SSF52151">
    <property type="entry name" value="FabD/lysophospholipase-like"/>
    <property type="match status" value="1"/>
</dbReference>
<dbReference type="InterPro" id="IPR014031">
    <property type="entry name" value="Ketoacyl_synth_C"/>
</dbReference>
<dbReference type="SUPFAM" id="SSF53335">
    <property type="entry name" value="S-adenosyl-L-methionine-dependent methyltransferases"/>
    <property type="match status" value="1"/>
</dbReference>
<dbReference type="Pfam" id="PF02801">
    <property type="entry name" value="Ketoacyl-synt_C"/>
    <property type="match status" value="1"/>
</dbReference>
<dbReference type="Pfam" id="PF14765">
    <property type="entry name" value="PS-DH"/>
    <property type="match status" value="1"/>
</dbReference>
<dbReference type="Gene3D" id="1.10.1200.10">
    <property type="entry name" value="ACP-like"/>
    <property type="match status" value="1"/>
</dbReference>
<dbReference type="SMART" id="SM00826">
    <property type="entry name" value="PKS_DH"/>
    <property type="match status" value="1"/>
</dbReference>
<dbReference type="SMART" id="SM00822">
    <property type="entry name" value="PKS_KR"/>
    <property type="match status" value="1"/>
</dbReference>
<dbReference type="Pfam" id="PF23297">
    <property type="entry name" value="ACP_SdgA_C"/>
    <property type="match status" value="1"/>
</dbReference>
<organism evidence="13 14">
    <name type="scientific">Sphaceloma murrayae</name>
    <dbReference type="NCBI Taxonomy" id="2082308"/>
    <lineage>
        <taxon>Eukaryota</taxon>
        <taxon>Fungi</taxon>
        <taxon>Dikarya</taxon>
        <taxon>Ascomycota</taxon>
        <taxon>Pezizomycotina</taxon>
        <taxon>Dothideomycetes</taxon>
        <taxon>Dothideomycetidae</taxon>
        <taxon>Myriangiales</taxon>
        <taxon>Elsinoaceae</taxon>
        <taxon>Sphaceloma</taxon>
    </lineage>
</organism>
<keyword evidence="4" id="KW-0521">NADP</keyword>
<dbReference type="Gene3D" id="3.30.70.3290">
    <property type="match status" value="1"/>
</dbReference>
<dbReference type="Pfam" id="PF13602">
    <property type="entry name" value="ADH_zinc_N_2"/>
    <property type="match status" value="1"/>
</dbReference>
<dbReference type="InterPro" id="IPR049551">
    <property type="entry name" value="PKS_DH_C"/>
</dbReference>
<dbReference type="InterPro" id="IPR009081">
    <property type="entry name" value="PP-bd_ACP"/>
</dbReference>
<accession>A0A2K1QI18</accession>
<proteinExistence type="predicted"/>
<evidence type="ECO:0000313" key="13">
    <source>
        <dbReference type="EMBL" id="PNS14519.1"/>
    </source>
</evidence>
<dbReference type="Pfam" id="PF00698">
    <property type="entry name" value="Acyl_transf_1"/>
    <property type="match status" value="1"/>
</dbReference>
<protein>
    <submittedName>
        <fullName evidence="13">2-alkenal reductase (NADP(+)-dependent)</fullName>
    </submittedName>
</protein>
<dbReference type="STRING" id="2082308.A0A2K1QI18"/>
<evidence type="ECO:0000256" key="9">
    <source>
        <dbReference type="SAM" id="MobiDB-lite"/>
    </source>
</evidence>
<dbReference type="SUPFAM" id="SSF47336">
    <property type="entry name" value="ACP-like"/>
    <property type="match status" value="1"/>
</dbReference>
<dbReference type="GO" id="GO:0044550">
    <property type="term" value="P:secondary metabolite biosynthetic process"/>
    <property type="evidence" value="ECO:0007669"/>
    <property type="project" value="TreeGrafter"/>
</dbReference>
<keyword evidence="7" id="KW-0012">Acyltransferase</keyword>
<dbReference type="PANTHER" id="PTHR43775:SF29">
    <property type="entry name" value="ASPERFURANONE POLYKETIDE SYNTHASE AFOG-RELATED"/>
    <property type="match status" value="1"/>
</dbReference>
<dbReference type="InterPro" id="IPR032821">
    <property type="entry name" value="PKS_assoc"/>
</dbReference>
<evidence type="ECO:0000256" key="7">
    <source>
        <dbReference type="ARBA" id="ARBA00023315"/>
    </source>
</evidence>
<keyword evidence="5" id="KW-0560">Oxidoreductase</keyword>
<dbReference type="SMART" id="SM00823">
    <property type="entry name" value="PKS_PP"/>
    <property type="match status" value="1"/>
</dbReference>
<dbReference type="SUPFAM" id="SSF50129">
    <property type="entry name" value="GroES-like"/>
    <property type="match status" value="1"/>
</dbReference>
<dbReference type="Pfam" id="PF16197">
    <property type="entry name" value="KAsynt_C_assoc"/>
    <property type="match status" value="1"/>
</dbReference>
<dbReference type="InterPro" id="IPR049900">
    <property type="entry name" value="PKS_mFAS_DH"/>
</dbReference>
<dbReference type="GO" id="GO:0004312">
    <property type="term" value="F:fatty acid synthase activity"/>
    <property type="evidence" value="ECO:0007669"/>
    <property type="project" value="TreeGrafter"/>
</dbReference>
<evidence type="ECO:0000256" key="3">
    <source>
        <dbReference type="ARBA" id="ARBA00022679"/>
    </source>
</evidence>
<dbReference type="SUPFAM" id="SSF55048">
    <property type="entry name" value="Probable ACP-binding domain of malonyl-CoA ACP transacylase"/>
    <property type="match status" value="1"/>
</dbReference>
<dbReference type="PROSITE" id="PS52004">
    <property type="entry name" value="KS3_2"/>
    <property type="match status" value="1"/>
</dbReference>
<dbReference type="InterPro" id="IPR020843">
    <property type="entry name" value="ER"/>
</dbReference>
<dbReference type="InterPro" id="IPR020806">
    <property type="entry name" value="PKS_PP-bd"/>
</dbReference>
<evidence type="ECO:0000256" key="8">
    <source>
        <dbReference type="PROSITE-ProRule" id="PRU01363"/>
    </source>
</evidence>
<dbReference type="Gene3D" id="3.10.129.110">
    <property type="entry name" value="Polyketide synthase dehydratase"/>
    <property type="match status" value="1"/>
</dbReference>
<evidence type="ECO:0000256" key="1">
    <source>
        <dbReference type="ARBA" id="ARBA00022450"/>
    </source>
</evidence>
<feature type="domain" description="Ketosynthase family 3 (KS3)" evidence="11">
    <location>
        <begin position="1"/>
        <end position="433"/>
    </location>
</feature>
<dbReference type="InterPro" id="IPR056501">
    <property type="entry name" value="NAD-bd_HRPKS_sdrA"/>
</dbReference>
<feature type="region of interest" description="N-terminal hotdog fold" evidence="8">
    <location>
        <begin position="964"/>
        <end position="1102"/>
    </location>
</feature>
<dbReference type="InterPro" id="IPR011032">
    <property type="entry name" value="GroES-like_sf"/>
</dbReference>
<dbReference type="CDD" id="cd05195">
    <property type="entry name" value="enoyl_red"/>
    <property type="match status" value="1"/>
</dbReference>
<reference evidence="13 14" key="1">
    <citation type="submission" date="2017-06" db="EMBL/GenBank/DDBJ databases">
        <title>Draft genome sequence of a variant of Elsinoe murrayae.</title>
        <authorList>
            <person name="Cheng Q."/>
        </authorList>
    </citation>
    <scope>NUCLEOTIDE SEQUENCE [LARGE SCALE GENOMIC DNA]</scope>
    <source>
        <strain evidence="13 14">CQ-2017a</strain>
    </source>
</reference>
<dbReference type="SUPFAM" id="SSF51735">
    <property type="entry name" value="NAD(P)-binding Rossmann-fold domains"/>
    <property type="match status" value="2"/>
</dbReference>
<evidence type="ECO:0000313" key="14">
    <source>
        <dbReference type="Proteomes" id="UP000243797"/>
    </source>
</evidence>
<dbReference type="InParanoid" id="A0A2K1QI18"/>
<dbReference type="InterPro" id="IPR029063">
    <property type="entry name" value="SAM-dependent_MTases_sf"/>
</dbReference>
<keyword evidence="2" id="KW-0597">Phosphoprotein</keyword>
<dbReference type="GO" id="GO:0016491">
    <property type="term" value="F:oxidoreductase activity"/>
    <property type="evidence" value="ECO:0007669"/>
    <property type="project" value="UniProtKB-KW"/>
</dbReference>
<name>A0A2K1QI18_9PEZI</name>
<dbReference type="InterPro" id="IPR016039">
    <property type="entry name" value="Thiolase-like"/>
</dbReference>
<dbReference type="InterPro" id="IPR016036">
    <property type="entry name" value="Malonyl_transacylase_ACP-bd"/>
</dbReference>
<dbReference type="PROSITE" id="PS52019">
    <property type="entry name" value="PKS_MFAS_DH"/>
    <property type="match status" value="1"/>
</dbReference>
<dbReference type="Gene3D" id="3.40.366.10">
    <property type="entry name" value="Malonyl-Coenzyme A Acyl Carrier Protein, domain 2"/>
    <property type="match status" value="1"/>
</dbReference>
<dbReference type="Pfam" id="PF08240">
    <property type="entry name" value="ADH_N"/>
    <property type="match status" value="1"/>
</dbReference>
<dbReference type="Gene3D" id="3.90.180.10">
    <property type="entry name" value="Medium-chain alcohol dehydrogenases, catalytic domain"/>
    <property type="match status" value="1"/>
</dbReference>
<dbReference type="InterPro" id="IPR018201">
    <property type="entry name" value="Ketoacyl_synth_AS"/>
</dbReference>
<keyword evidence="6" id="KW-0511">Multifunctional enzyme</keyword>
<dbReference type="InterPro" id="IPR013968">
    <property type="entry name" value="PKS_KR"/>
</dbReference>
<dbReference type="InterPro" id="IPR036736">
    <property type="entry name" value="ACP-like_sf"/>
</dbReference>
<feature type="active site" description="Proton donor; for dehydratase activity" evidence="8">
    <location>
        <position position="1194"/>
    </location>
</feature>
<dbReference type="GO" id="GO:0004315">
    <property type="term" value="F:3-oxoacyl-[acyl-carrier-protein] synthase activity"/>
    <property type="evidence" value="ECO:0007669"/>
    <property type="project" value="InterPro"/>
</dbReference>
<dbReference type="OrthoDB" id="329835at2759"/>
<dbReference type="InterPro" id="IPR014030">
    <property type="entry name" value="Ketoacyl_synth_N"/>
</dbReference>
<dbReference type="InterPro" id="IPR036291">
    <property type="entry name" value="NAD(P)-bd_dom_sf"/>
</dbReference>
<dbReference type="InterPro" id="IPR013154">
    <property type="entry name" value="ADH-like_N"/>
</dbReference>
<dbReference type="PANTHER" id="PTHR43775">
    <property type="entry name" value="FATTY ACID SYNTHASE"/>
    <property type="match status" value="1"/>
</dbReference>
<evidence type="ECO:0000259" key="10">
    <source>
        <dbReference type="PROSITE" id="PS50075"/>
    </source>
</evidence>
<dbReference type="CDD" id="cd02440">
    <property type="entry name" value="AdoMet_MTases"/>
    <property type="match status" value="1"/>
</dbReference>
<dbReference type="Gene3D" id="3.40.50.150">
    <property type="entry name" value="Vaccinia Virus protein VP39"/>
    <property type="match status" value="1"/>
</dbReference>
<dbReference type="SMART" id="SM00829">
    <property type="entry name" value="PKS_ER"/>
    <property type="match status" value="1"/>
</dbReference>
<dbReference type="InterPro" id="IPR042104">
    <property type="entry name" value="PKS_dehydratase_sf"/>
</dbReference>
<feature type="region of interest" description="C-terminal hotdog fold" evidence="8">
    <location>
        <begin position="1129"/>
        <end position="1284"/>
    </location>
</feature>
<evidence type="ECO:0000256" key="4">
    <source>
        <dbReference type="ARBA" id="ARBA00022857"/>
    </source>
</evidence>
<feature type="region of interest" description="Disordered" evidence="9">
    <location>
        <begin position="449"/>
        <end position="470"/>
    </location>
</feature>
<feature type="active site" description="Proton acceptor; for dehydratase activity" evidence="8">
    <location>
        <position position="996"/>
    </location>
</feature>
<evidence type="ECO:0000256" key="5">
    <source>
        <dbReference type="ARBA" id="ARBA00023002"/>
    </source>
</evidence>
<dbReference type="Pfam" id="PF08242">
    <property type="entry name" value="Methyltransf_12"/>
    <property type="match status" value="1"/>
</dbReference>
<dbReference type="Pfam" id="PF21089">
    <property type="entry name" value="PKS_DH_N"/>
    <property type="match status" value="1"/>
</dbReference>
<sequence length="2600" mass="283559">MADIAVIGMGCRFPGDAKSPSEFYNMLLKGRSGWSEVPKDRFNIDAYWHPSYDRKGTIVCRGAHFLSEDVGLFDAPFCMFNVLLQFSAEASSMDPQHRMLLEITYETLENAGIPMGSIVGSDMGCYVGGFTREYDTVCATDLNDTLLYTTTGNGLTMMSNRLSWFYDLHGPSLTLDTACSSSLVALSLAVQNIRSSNSERRQALVAGSNLILVPDQMTTMNPLHFLSPDSQCYSFDDRANGYVRGEGVGVILLKHIDDAIRDGDCIRAVIRNVVCNQDGKTPGITLPSSEAQISLIRKAYGDAGLDMNETGYFEAHGTGTAAGDPLEVSAIAAAFDRAQEGRSPLLIGSVKPNIGHLEAGAGMAGLIKTILSLEAGFIPGNILFENSNPRLGLAERNLKVVQGPTPWPTAGLRRASVNSFGYGGTNGHAIIDDAQNYLGMRGISNRTRTRTLPGLSRSSSDSGFISDESGDDLSRKIKSETMKHMLYVLSTPDQAALPRLAALHAKYVQDHIDIDGNSVDAVLEDLAFTYGKRRTTFQWRKALVAQSAPDLVSKLQDETKPTRAGKEPNLLFCFTGQGAQWYCMGRELLSHEMFYHSVASADKYLASIGADWRVLTEFTASEEDSKINSPYLSQPLCTVLQVALVDLLRHWNISPKGVVGHSSGEIAAAYALGALSAEDCWKIAYHRGRLAQEFSSRHPDLRGGMLAVGLSRDDTEQHIKDLGLSAGQVLGVACVNSAESVTVSGDLVCVEQLEASLKSRQIFARKLAVKNAYHSQHMELLAEDYRRALVDVKVRPVTTGVTMYSSVTGAPVTANDLHGEYWVQNMVCPVLFDAAVQAALHPAKGSRRRGKVAAINTILELGPHAALAGPLRQILARVEQVDSVSYLSALRRKEDAQATALAAAGVLWSTGAKVDVEKVNNLTIEPADRIPLVDLPKYPWNHTVRYWQESSLSKSLRFRHSPRTDLLGEPIREFTWSEPTWKNVIQVSEQPWLSDHVVRGNDVYPAAAMICAAIEGVKQCATPGKIIKSFDLRDVIINRALIIPADDPGVEVFTRLRPQRHGIKGTTKWYDFNFTSLEGSTGIDRKYAEHCSGQVCIVYHDASEASVIEIAASNAADRKAFDSAEGASTQDISSEEHYAAVEKIGITYGSTFQGLKSIKAGDGRATFEIELCDTKSLMPAEFEFPFVLHPTLLDAAIQSAYQGLTHDRTATEDDTVVPTEFRRMRVSAKLPTAAGTRLAGFVHSEWISAKDCTATIKLGHKEWPETLLELGDCVFMGLGDANTRTDSTYLDRRLATKYCWKPSIDLIDPTGADFQGLVGKDVEPSADIGKAKAVCTQAAFIFIRRTVEKLDSDAESALTGHWVPYVEWLKEKYEDGKAGRLFGQTAASENWCHMTIEREEQFLAEAEIEHPDDIKLTCAVGRVLPAIVAGDQQPLPIMLVDDMLSKFYADAFGMTSGLYMFRDLFDHLGHKNPNMHILEIGAGTGSVTKPIMHILGGQDGRTPRFGTYTFTDITSGWFAKAQEFLKPWEKHVKYQKLDIEGDVLEQGFQPESFDIIAASNVLHATKRLDVTLRNCYKLLKPGGKMVIGELTACPDHSGLIFGTLPGWWLSEDGRKGGPMITQEQWHKQLQECQFSGLDMAVAAEDSEGTKILSTMVSTKPAEPVAHHLQEAIVVKPLVESEVASAILKAVETKFEAAGVDVTLVSLAEAAGLADQDALRAKQLATICLVEAQDPIFARPTKDVFEQTRKIIVGSNALFWYACNNDEDGVAPPEACAISGLLRTARSENPLLRLHEAHLQCRPAVHAKITAEKIWRITELFWNTKEDDEFENEVYEANGHLTTPRLIDEEPLNKMIRNLGRQAEPEEQRVLQKQRPLRLRMAKNSKIESLYFSDDEEAAGDLPTDFVEIEVKANGVNSSDIATASGKRPGLVLGIDAAGIVSRVGSAVNKFKPGDRVALAQLNAFRTHVRLSQDYLQLIPDHISLEQAAAFPFVFMAAYQGLIEMGRLRKGDRVLINRAATSLGQALVTLAQSVGADVFAAAGTTEKRNFLKERFGLDPDHVLDSGSSEQNNTILRLTDSNGVDVAVNLASGDALSTLSEVVTPFGRLVNFNLEDVEANAPIRLRNLGKNVSLMSVDMKAILEKAPERASHLMKEVFTMLRAKTVQPVKQTSFNYSKLQEAFSTAQNPDNIGKIVLKLDDSSKAMVVPHDAHPLELTADSTYVLSGGMGGIGRALACYLADHGARNIVLLSRSTDVTGKAVATMDYLKSLDVNVKIIPCDVTNRSNVQRALDIVKSDMPPIKGAVLGAMVLRDGLYENMTYEQWVECTRPKIEGTWNLHELLPRDLDFFIMLSSIAGICGNPGQPNYAAGNSYQDAMCHYRRSLGLAATTIDVGGVGGFGWLNENKGGTTFAEVMSNLMIQPTELFTMFKSAVTGYTSYGNECPTQLVTGIGSGGMSDAHVAAGGRDSYFWLDRQGRFAYLRQLDVAAESSDSSTHAVAGVKKALATATSMAEAETVVLGALTAKLAKSLLIAPEDIDTGLPISSYGVDSLVAADLRNWCAQEVKSVVSVFEFLNAVPIVQLAGQIAAKSELVPEAVERGS</sequence>
<dbReference type="PROSITE" id="PS50075">
    <property type="entry name" value="CARRIER"/>
    <property type="match status" value="1"/>
</dbReference>
<dbReference type="PROSITE" id="PS00606">
    <property type="entry name" value="KS3_1"/>
    <property type="match status" value="1"/>
</dbReference>
<feature type="domain" description="Carrier" evidence="10">
    <location>
        <begin position="2512"/>
        <end position="2589"/>
    </location>
</feature>
<dbReference type="InterPro" id="IPR014043">
    <property type="entry name" value="Acyl_transferase_dom"/>
</dbReference>
<dbReference type="SMART" id="SM00825">
    <property type="entry name" value="PKS_KS"/>
    <property type="match status" value="1"/>
</dbReference>
<evidence type="ECO:0000256" key="6">
    <source>
        <dbReference type="ARBA" id="ARBA00023268"/>
    </source>
</evidence>
<dbReference type="Pfam" id="PF00109">
    <property type="entry name" value="ketoacyl-synt"/>
    <property type="match status" value="1"/>
</dbReference>
<dbReference type="Pfam" id="PF08659">
    <property type="entry name" value="KR"/>
    <property type="match status" value="1"/>
</dbReference>
<dbReference type="CDD" id="cd00833">
    <property type="entry name" value="PKS"/>
    <property type="match status" value="1"/>
</dbReference>
<gene>
    <name evidence="13" type="ORF">CAC42_3805</name>
</gene>
<dbReference type="GO" id="GO:0006633">
    <property type="term" value="P:fatty acid biosynthetic process"/>
    <property type="evidence" value="ECO:0007669"/>
    <property type="project" value="InterPro"/>
</dbReference>
<dbReference type="SMART" id="SM00827">
    <property type="entry name" value="PKS_AT"/>
    <property type="match status" value="1"/>
</dbReference>
<evidence type="ECO:0000259" key="12">
    <source>
        <dbReference type="PROSITE" id="PS52019"/>
    </source>
</evidence>
<comment type="caution">
    <text evidence="13">The sequence shown here is derived from an EMBL/GenBank/DDBJ whole genome shotgun (WGS) entry which is preliminary data.</text>
</comment>
<dbReference type="Proteomes" id="UP000243797">
    <property type="component" value="Unassembled WGS sequence"/>
</dbReference>
<dbReference type="EMBL" id="NKHZ01000086">
    <property type="protein sequence ID" value="PNS14519.1"/>
    <property type="molecule type" value="Genomic_DNA"/>
</dbReference>
<dbReference type="InterPro" id="IPR057326">
    <property type="entry name" value="KR_dom"/>
</dbReference>
<dbReference type="Gene3D" id="3.40.50.720">
    <property type="entry name" value="NAD(P)-binding Rossmann-like Domain"/>
    <property type="match status" value="1"/>
</dbReference>
<evidence type="ECO:0000256" key="2">
    <source>
        <dbReference type="ARBA" id="ARBA00022553"/>
    </source>
</evidence>
<dbReference type="InterPro" id="IPR050091">
    <property type="entry name" value="PKS_NRPS_Biosynth_Enz"/>
</dbReference>
<dbReference type="InterPro" id="IPR016035">
    <property type="entry name" value="Acyl_Trfase/lysoPLipase"/>
</dbReference>
<dbReference type="GO" id="GO:0031177">
    <property type="term" value="F:phosphopantetheine binding"/>
    <property type="evidence" value="ECO:0007669"/>
    <property type="project" value="InterPro"/>
</dbReference>
<dbReference type="Gene3D" id="3.40.47.10">
    <property type="match status" value="1"/>
</dbReference>
<dbReference type="InterPro" id="IPR020807">
    <property type="entry name" value="PKS_DH"/>
</dbReference>
<dbReference type="InterPro" id="IPR020841">
    <property type="entry name" value="PKS_Beta-ketoAc_synthase_dom"/>
</dbReference>
<dbReference type="Pfam" id="PF23114">
    <property type="entry name" value="NAD-bd_HRPKS_sdrA"/>
    <property type="match status" value="1"/>
</dbReference>
<feature type="compositionally biased region" description="Low complexity" evidence="9">
    <location>
        <begin position="454"/>
        <end position="467"/>
    </location>
</feature>
<evidence type="ECO:0000259" key="11">
    <source>
        <dbReference type="PROSITE" id="PS52004"/>
    </source>
</evidence>
<keyword evidence="1" id="KW-0596">Phosphopantetheine</keyword>
<dbReference type="SUPFAM" id="SSF53901">
    <property type="entry name" value="Thiolase-like"/>
    <property type="match status" value="1"/>
</dbReference>
<dbReference type="InterPro" id="IPR049552">
    <property type="entry name" value="PKS_DH_N"/>
</dbReference>
<keyword evidence="14" id="KW-1185">Reference proteome</keyword>
<dbReference type="InterPro" id="IPR013217">
    <property type="entry name" value="Methyltransf_12"/>
</dbReference>
<feature type="domain" description="PKS/mFAS DH" evidence="12">
    <location>
        <begin position="964"/>
        <end position="1284"/>
    </location>
</feature>
<dbReference type="InterPro" id="IPR001227">
    <property type="entry name" value="Ac_transferase_dom_sf"/>
</dbReference>